<sequence>MKSLALLLPLVVSLLSSVSAAPVGQGQTDADLAKRFIWVDLDGPGLDYYDGWHGIWKRDIDGHADAEHLAKRDSVVPLDERDIHPAELDKRSWGGYNAGYGGYGGYRKTYGSGYYGGFSGGSQSGYYGGRGGVALGGGGLYRRDLELDSALQADLTKRAVETAEAVTEPVEAAAAVSASEPVGAAAEPAEAYPHWGYRPQVTAPTATAGDG</sequence>
<evidence type="ECO:0000313" key="2">
    <source>
        <dbReference type="EMBL" id="TNY16991.1"/>
    </source>
</evidence>
<evidence type="ECO:0000313" key="3">
    <source>
        <dbReference type="Proteomes" id="UP000311382"/>
    </source>
</evidence>
<feature type="non-terminal residue" evidence="2">
    <location>
        <position position="211"/>
    </location>
</feature>
<organism evidence="2 3">
    <name type="scientific">Rhodotorula diobovata</name>
    <dbReference type="NCBI Taxonomy" id="5288"/>
    <lineage>
        <taxon>Eukaryota</taxon>
        <taxon>Fungi</taxon>
        <taxon>Dikarya</taxon>
        <taxon>Basidiomycota</taxon>
        <taxon>Pucciniomycotina</taxon>
        <taxon>Microbotryomycetes</taxon>
        <taxon>Sporidiobolales</taxon>
        <taxon>Sporidiobolaceae</taxon>
        <taxon>Rhodotorula</taxon>
    </lineage>
</organism>
<feature type="signal peptide" evidence="1">
    <location>
        <begin position="1"/>
        <end position="20"/>
    </location>
</feature>
<keyword evidence="3" id="KW-1185">Reference proteome</keyword>
<gene>
    <name evidence="2" type="ORF">DMC30DRAFT_407104</name>
</gene>
<protein>
    <submittedName>
        <fullName evidence="2">Uncharacterized protein</fullName>
    </submittedName>
</protein>
<evidence type="ECO:0000256" key="1">
    <source>
        <dbReference type="SAM" id="SignalP"/>
    </source>
</evidence>
<proteinExistence type="predicted"/>
<keyword evidence="1" id="KW-0732">Signal</keyword>
<dbReference type="AlphaFoldDB" id="A0A5C5FMC6"/>
<reference evidence="2 3" key="1">
    <citation type="submission" date="2019-03" db="EMBL/GenBank/DDBJ databases">
        <title>Rhodosporidium diobovatum UCD-FST 08-225 genome sequencing, assembly, and annotation.</title>
        <authorList>
            <person name="Fakankun I.U."/>
            <person name="Fristensky B."/>
            <person name="Levin D.B."/>
        </authorList>
    </citation>
    <scope>NUCLEOTIDE SEQUENCE [LARGE SCALE GENOMIC DNA]</scope>
    <source>
        <strain evidence="2 3">UCD-FST 08-225</strain>
    </source>
</reference>
<comment type="caution">
    <text evidence="2">The sequence shown here is derived from an EMBL/GenBank/DDBJ whole genome shotgun (WGS) entry which is preliminary data.</text>
</comment>
<accession>A0A5C5FMC6</accession>
<feature type="chain" id="PRO_5022743052" evidence="1">
    <location>
        <begin position="21"/>
        <end position="211"/>
    </location>
</feature>
<dbReference type="Proteomes" id="UP000311382">
    <property type="component" value="Unassembled WGS sequence"/>
</dbReference>
<dbReference type="EMBL" id="SOZI01000273">
    <property type="protein sequence ID" value="TNY16991.1"/>
    <property type="molecule type" value="Genomic_DNA"/>
</dbReference>
<name>A0A5C5FMC6_9BASI</name>
<dbReference type="OrthoDB" id="10654152at2759"/>